<dbReference type="SMART" id="SM00962">
    <property type="entry name" value="SRP54"/>
    <property type="match status" value="1"/>
</dbReference>
<dbReference type="Pfam" id="PF02881">
    <property type="entry name" value="SRP54_N"/>
    <property type="match status" value="1"/>
</dbReference>
<dbReference type="SUPFAM" id="SSF47446">
    <property type="entry name" value="Signal peptide-binding domain"/>
    <property type="match status" value="1"/>
</dbReference>
<dbReference type="FunFam" id="3.40.50.300:FF:000022">
    <property type="entry name" value="Signal recognition particle 54 kDa subunit"/>
    <property type="match status" value="1"/>
</dbReference>
<proteinExistence type="inferred from homology"/>
<dbReference type="InterPro" id="IPR004125">
    <property type="entry name" value="Signal_recog_particle_SRP54_M"/>
</dbReference>
<dbReference type="InterPro" id="IPR000897">
    <property type="entry name" value="SRP54_GTPase_dom"/>
</dbReference>
<evidence type="ECO:0000256" key="6">
    <source>
        <dbReference type="ARBA" id="ARBA00023135"/>
    </source>
</evidence>
<dbReference type="AlphaFoldDB" id="Q21LG5"/>
<evidence type="ECO:0000256" key="1">
    <source>
        <dbReference type="ARBA" id="ARBA00005450"/>
    </source>
</evidence>
<dbReference type="Gene3D" id="1.10.260.30">
    <property type="entry name" value="Signal recognition particle, SRP54 subunit, M-domain"/>
    <property type="match status" value="1"/>
</dbReference>
<keyword evidence="5 9" id="KW-0342">GTP-binding</keyword>
<dbReference type="InterPro" id="IPR004780">
    <property type="entry name" value="SRP"/>
</dbReference>
<dbReference type="GO" id="GO:0005525">
    <property type="term" value="F:GTP binding"/>
    <property type="evidence" value="ECO:0007669"/>
    <property type="project" value="UniProtKB-UniRule"/>
</dbReference>
<keyword evidence="2 9" id="KW-0547">Nucleotide-binding</keyword>
<dbReference type="KEGG" id="sde:Sde_1202"/>
<sequence length="495" mass="53744">MFIGFSGRYCRRFRTKVTINGLKFFTMFENLSDRLSRSFKKITGKARLNHDNIKDALSDVRKALLEADVALPVVKEFTGQVRKRAQGQEVSRALNPGQQFLKIVESELTQIMGEANEKLNLAAQPPAVVLMAGLQGAGKTTSVAKLARFLREREKKKVMVVSADVYRPAAIKQLETLATEVEAEFFPSDAGQNPVDIAKNALAQAKKLHVDVLLVDTAGRLHVDEALMEEIQAIHAAVNPIETLFVIDAMIGQDAVNTAKAFNDALPLTGVILTKTDGDARGGAALSVRHVTGKPIKFLGVGEKTEALEPFHPDRLASRILGMGDIMSLIEEAEQKIDKVKAEKLVQKVQKGKSFDLEDLRDQLQQMQNMGGMASMLDKLPGMGGMAKMAESNGMTSQFKQMQAIIDSMTPAERKNPDVLNGSRKRRITMGSGTQIQDLNRLLKQHKQMSKMMKKMKGGGMQKMMRGMGGMLPGGGSGGVPPMGGGGGLPPGFGS</sequence>
<feature type="binding site" evidence="9">
    <location>
        <begin position="216"/>
        <end position="220"/>
    </location>
    <ligand>
        <name>GTP</name>
        <dbReference type="ChEBI" id="CHEBI:37565"/>
    </ligand>
</feature>
<evidence type="ECO:0000256" key="3">
    <source>
        <dbReference type="ARBA" id="ARBA00022801"/>
    </source>
</evidence>
<evidence type="ECO:0000256" key="11">
    <source>
        <dbReference type="SAM" id="MobiDB-lite"/>
    </source>
</evidence>
<evidence type="ECO:0000256" key="7">
    <source>
        <dbReference type="ARBA" id="ARBA00023274"/>
    </source>
</evidence>
<reference evidence="13 14" key="1">
    <citation type="journal article" date="2008" name="PLoS Genet.">
        <title>Complete genome sequence of the complex carbohydrate-degrading marine bacterium, Saccharophagus degradans strain 2-40 T.</title>
        <authorList>
            <person name="Weiner R.M."/>
            <person name="Taylor L.E.II."/>
            <person name="Henrissat B."/>
            <person name="Hauser L."/>
            <person name="Land M."/>
            <person name="Coutinho P.M."/>
            <person name="Rancurel C."/>
            <person name="Saunders E.H."/>
            <person name="Longmire A.G."/>
            <person name="Zhang H."/>
            <person name="Bayer E.A."/>
            <person name="Gilbert H.J."/>
            <person name="Larimer F."/>
            <person name="Zhulin I.B."/>
            <person name="Ekborg N.A."/>
            <person name="Lamed R."/>
            <person name="Richardson P.M."/>
            <person name="Borovok I."/>
            <person name="Hutcheson S."/>
        </authorList>
    </citation>
    <scope>NUCLEOTIDE SEQUENCE [LARGE SCALE GENOMIC DNA]</scope>
    <source>
        <strain evidence="14">2-40 / ATCC 43961 / DSM 17024</strain>
    </source>
</reference>
<dbReference type="InterPro" id="IPR036891">
    <property type="entry name" value="Signal_recog_part_SRP54_M_sf"/>
</dbReference>
<dbReference type="Pfam" id="PF00448">
    <property type="entry name" value="SRP54"/>
    <property type="match status" value="1"/>
</dbReference>
<keyword evidence="4 9" id="KW-0694">RNA-binding</keyword>
<keyword evidence="13" id="KW-0251">Elongation factor</keyword>
<keyword evidence="3 9" id="KW-0378">Hydrolase</keyword>
<gene>
    <name evidence="9" type="primary">ffh</name>
    <name evidence="13" type="ordered locus">Sde_1202</name>
</gene>
<feature type="binding site" evidence="9">
    <location>
        <begin position="133"/>
        <end position="140"/>
    </location>
    <ligand>
        <name>GTP</name>
        <dbReference type="ChEBI" id="CHEBI:37565"/>
    </ligand>
</feature>
<comment type="catalytic activity">
    <reaction evidence="8 9">
        <text>GTP + H2O = GDP + phosphate + H(+)</text>
        <dbReference type="Rhea" id="RHEA:19669"/>
        <dbReference type="ChEBI" id="CHEBI:15377"/>
        <dbReference type="ChEBI" id="CHEBI:15378"/>
        <dbReference type="ChEBI" id="CHEBI:37565"/>
        <dbReference type="ChEBI" id="CHEBI:43474"/>
        <dbReference type="ChEBI" id="CHEBI:58189"/>
        <dbReference type="EC" id="3.6.5.4"/>
    </reaction>
</comment>
<dbReference type="eggNOG" id="COG0541">
    <property type="taxonomic scope" value="Bacteria"/>
</dbReference>
<evidence type="ECO:0000256" key="5">
    <source>
        <dbReference type="ARBA" id="ARBA00023134"/>
    </source>
</evidence>
<protein>
    <recommendedName>
        <fullName evidence="9">Signal recognition particle protein</fullName>
        <ecNumber evidence="9">3.6.5.4</ecNumber>
    </recommendedName>
    <alternativeName>
        <fullName evidence="9">Fifty-four homolog</fullName>
    </alternativeName>
</protein>
<dbReference type="InterPro" id="IPR022941">
    <property type="entry name" value="SRP54"/>
</dbReference>
<dbReference type="HAMAP" id="MF_00306">
    <property type="entry name" value="SRP54"/>
    <property type="match status" value="1"/>
</dbReference>
<evidence type="ECO:0000256" key="8">
    <source>
        <dbReference type="ARBA" id="ARBA00048027"/>
    </source>
</evidence>
<dbReference type="PANTHER" id="PTHR11564:SF5">
    <property type="entry name" value="SIGNAL RECOGNITION PARTICLE SUBUNIT SRP54"/>
    <property type="match status" value="1"/>
</dbReference>
<dbReference type="GO" id="GO:0003924">
    <property type="term" value="F:GTPase activity"/>
    <property type="evidence" value="ECO:0007669"/>
    <property type="project" value="UniProtKB-UniRule"/>
</dbReference>
<evidence type="ECO:0000313" key="14">
    <source>
        <dbReference type="Proteomes" id="UP000001947"/>
    </source>
</evidence>
<dbReference type="GO" id="GO:0048500">
    <property type="term" value="C:signal recognition particle"/>
    <property type="evidence" value="ECO:0007669"/>
    <property type="project" value="UniProtKB-UniRule"/>
</dbReference>
<dbReference type="PANTHER" id="PTHR11564">
    <property type="entry name" value="SIGNAL RECOGNITION PARTICLE 54K PROTEIN SRP54"/>
    <property type="match status" value="1"/>
</dbReference>
<dbReference type="SMART" id="SM00963">
    <property type="entry name" value="SRP54_N"/>
    <property type="match status" value="1"/>
</dbReference>
<dbReference type="GO" id="GO:0008312">
    <property type="term" value="F:7S RNA binding"/>
    <property type="evidence" value="ECO:0007669"/>
    <property type="project" value="InterPro"/>
</dbReference>
<dbReference type="EMBL" id="CP000282">
    <property type="protein sequence ID" value="ABD80464.1"/>
    <property type="molecule type" value="Genomic_DNA"/>
</dbReference>
<dbReference type="Proteomes" id="UP000001947">
    <property type="component" value="Chromosome"/>
</dbReference>
<dbReference type="Pfam" id="PF02978">
    <property type="entry name" value="SRP_SPB"/>
    <property type="match status" value="1"/>
</dbReference>
<feature type="binding site" evidence="9">
    <location>
        <begin position="274"/>
        <end position="277"/>
    </location>
    <ligand>
        <name>GTP</name>
        <dbReference type="ChEBI" id="CHEBI:37565"/>
    </ligand>
</feature>
<feature type="coiled-coil region" evidence="10">
    <location>
        <begin position="323"/>
        <end position="350"/>
    </location>
</feature>
<dbReference type="CDD" id="cd18539">
    <property type="entry name" value="SRP_G"/>
    <property type="match status" value="1"/>
</dbReference>
<keyword evidence="9" id="KW-0963">Cytoplasm</keyword>
<accession>Q21LG5</accession>
<dbReference type="NCBIfam" id="TIGR00959">
    <property type="entry name" value="ffh"/>
    <property type="match status" value="1"/>
</dbReference>
<dbReference type="Gene3D" id="3.40.50.300">
    <property type="entry name" value="P-loop containing nucleotide triphosphate hydrolases"/>
    <property type="match status" value="1"/>
</dbReference>
<evidence type="ECO:0000256" key="10">
    <source>
        <dbReference type="SAM" id="Coils"/>
    </source>
</evidence>
<evidence type="ECO:0000256" key="4">
    <source>
        <dbReference type="ARBA" id="ARBA00022884"/>
    </source>
</evidence>
<dbReference type="GO" id="GO:0003746">
    <property type="term" value="F:translation elongation factor activity"/>
    <property type="evidence" value="ECO:0007669"/>
    <property type="project" value="UniProtKB-KW"/>
</dbReference>
<comment type="similarity">
    <text evidence="1 9">Belongs to the GTP-binding SRP family. SRP54 subfamily.</text>
</comment>
<comment type="function">
    <text evidence="9">Involved in targeting and insertion of nascent membrane proteins into the cytoplasmic membrane. Binds to the hydrophobic signal sequence of the ribosome-nascent chain (RNC) as it emerges from the ribosomes. The SRP-RNC complex is then targeted to the cytoplasmic membrane where it interacts with the SRP receptor FtsY. Interaction with FtsY leads to the transfer of the RNC complex to the Sec translocase for insertion into the membrane, the hydrolysis of GTP by both Ffh and FtsY, and the dissociation of the SRP-FtsY complex into the individual components.</text>
</comment>
<evidence type="ECO:0000313" key="13">
    <source>
        <dbReference type="EMBL" id="ABD80464.1"/>
    </source>
</evidence>
<keyword evidence="14" id="KW-1185">Reference proteome</keyword>
<keyword evidence="7 9" id="KW-0687">Ribonucleoprotein</keyword>
<dbReference type="Gene3D" id="1.20.120.140">
    <property type="entry name" value="Signal recognition particle SRP54, nucleotide-binding domain"/>
    <property type="match status" value="1"/>
</dbReference>
<keyword evidence="10" id="KW-0175">Coiled coil</keyword>
<dbReference type="SMART" id="SM00382">
    <property type="entry name" value="AAA"/>
    <property type="match status" value="1"/>
</dbReference>
<evidence type="ECO:0000259" key="12">
    <source>
        <dbReference type="PROSITE" id="PS00300"/>
    </source>
</evidence>
<organism evidence="13 14">
    <name type="scientific">Saccharophagus degradans (strain 2-40 / ATCC 43961 / DSM 17024)</name>
    <dbReference type="NCBI Taxonomy" id="203122"/>
    <lineage>
        <taxon>Bacteria</taxon>
        <taxon>Pseudomonadati</taxon>
        <taxon>Pseudomonadota</taxon>
        <taxon>Gammaproteobacteria</taxon>
        <taxon>Cellvibrionales</taxon>
        <taxon>Cellvibrionaceae</taxon>
        <taxon>Saccharophagus</taxon>
    </lineage>
</organism>
<dbReference type="SUPFAM" id="SSF52540">
    <property type="entry name" value="P-loop containing nucleoside triphosphate hydrolases"/>
    <property type="match status" value="1"/>
</dbReference>
<dbReference type="InterPro" id="IPR027417">
    <property type="entry name" value="P-loop_NTPase"/>
</dbReference>
<dbReference type="InterPro" id="IPR013822">
    <property type="entry name" value="Signal_recog_particl_SRP54_hlx"/>
</dbReference>
<dbReference type="InterPro" id="IPR003593">
    <property type="entry name" value="AAA+_ATPase"/>
</dbReference>
<dbReference type="InterPro" id="IPR042101">
    <property type="entry name" value="SRP54_N_sf"/>
</dbReference>
<comment type="subcellular location">
    <subcellularLocation>
        <location evidence="9">Cytoplasm</location>
    </subcellularLocation>
    <text evidence="9">The SRP-RNC complex is targeted to the cytoplasmic membrane.</text>
</comment>
<keyword evidence="6 9" id="KW-0733">Signal recognition particle</keyword>
<comment type="domain">
    <text evidence="9">Composed of three domains: the N-terminal N domain, which is responsible for interactions with the ribosome, the central G domain, which binds GTP, and the C-terminal M domain, which binds the RNA and the signal sequence of the RNC.</text>
</comment>
<dbReference type="STRING" id="203122.Sde_1202"/>
<comment type="subunit">
    <text evidence="9">Part of the signal recognition particle protein translocation system, which is composed of SRP and FtsY. SRP is a ribonucleoprotein composed of Ffh and a 4.5S RNA molecule.</text>
</comment>
<name>Q21LG5_SACD2</name>
<keyword evidence="13" id="KW-0648">Protein biosynthesis</keyword>
<dbReference type="GO" id="GO:0006614">
    <property type="term" value="P:SRP-dependent cotranslational protein targeting to membrane"/>
    <property type="evidence" value="ECO:0007669"/>
    <property type="project" value="InterPro"/>
</dbReference>
<dbReference type="HOGENOM" id="CLU_009301_6_0_6"/>
<feature type="region of interest" description="Disordered" evidence="11">
    <location>
        <begin position="476"/>
        <end position="495"/>
    </location>
</feature>
<dbReference type="EC" id="3.6.5.4" evidence="9"/>
<evidence type="ECO:0000256" key="2">
    <source>
        <dbReference type="ARBA" id="ARBA00022741"/>
    </source>
</evidence>
<dbReference type="PROSITE" id="PS00300">
    <property type="entry name" value="SRP54"/>
    <property type="match status" value="1"/>
</dbReference>
<evidence type="ECO:0000256" key="9">
    <source>
        <dbReference type="HAMAP-Rule" id="MF_00306"/>
    </source>
</evidence>
<feature type="domain" description="SRP54-type proteins GTP-binding" evidence="12">
    <location>
        <begin position="295"/>
        <end position="308"/>
    </location>
</feature>